<feature type="transmembrane region" description="Helical" evidence="1">
    <location>
        <begin position="203"/>
        <end position="222"/>
    </location>
</feature>
<feature type="transmembrane region" description="Helical" evidence="1">
    <location>
        <begin position="369"/>
        <end position="391"/>
    </location>
</feature>
<reference evidence="2" key="1">
    <citation type="submission" date="2022-08" db="EMBL/GenBank/DDBJ databases">
        <authorList>
            <consortium name="DOE Joint Genome Institute"/>
            <person name="Min B."/>
            <person name="Riley R."/>
            <person name="Sierra-Patev S."/>
            <person name="Naranjo-Ortiz M."/>
            <person name="Looney B."/>
            <person name="Konkel Z."/>
            <person name="Slot J.C."/>
            <person name="Sakamoto Y."/>
            <person name="Steenwyk J.L."/>
            <person name="Rokas A."/>
            <person name="Carro J."/>
            <person name="Camarero S."/>
            <person name="Ferreira P."/>
            <person name="Molpeceres G."/>
            <person name="Ruiz-Duenas F.J."/>
            <person name="Serrano A."/>
            <person name="Henrissat B."/>
            <person name="Drula E."/>
            <person name="Hughes K.W."/>
            <person name="Mata J.L."/>
            <person name="Ishikawa N.K."/>
            <person name="Vargas-Isla R."/>
            <person name="Ushijima S."/>
            <person name="Smith C.A."/>
            <person name="Ahrendt S."/>
            <person name="Andreopoulos W."/>
            <person name="He G."/>
            <person name="Labutti K."/>
            <person name="Lipzen A."/>
            <person name="Ng V."/>
            <person name="Sandor L."/>
            <person name="Barry K."/>
            <person name="Martinez A.T."/>
            <person name="Xiao Y."/>
            <person name="Gibbons J.G."/>
            <person name="Terashima K."/>
            <person name="Hibbett D.S."/>
            <person name="Grigoriev I.V."/>
        </authorList>
    </citation>
    <scope>NUCLEOTIDE SEQUENCE</scope>
    <source>
        <strain evidence="2">TFB9207</strain>
    </source>
</reference>
<feature type="transmembrane region" description="Helical" evidence="1">
    <location>
        <begin position="306"/>
        <end position="329"/>
    </location>
</feature>
<feature type="transmembrane region" description="Helical" evidence="1">
    <location>
        <begin position="26"/>
        <end position="46"/>
    </location>
</feature>
<keyword evidence="1" id="KW-0472">Membrane</keyword>
<protein>
    <submittedName>
        <fullName evidence="2">Uncharacterized protein</fullName>
    </submittedName>
</protein>
<feature type="transmembrane region" description="Helical" evidence="1">
    <location>
        <begin position="173"/>
        <end position="191"/>
    </location>
</feature>
<evidence type="ECO:0000256" key="1">
    <source>
        <dbReference type="SAM" id="Phobius"/>
    </source>
</evidence>
<organism evidence="2 3">
    <name type="scientific">Lentinula raphanica</name>
    <dbReference type="NCBI Taxonomy" id="153919"/>
    <lineage>
        <taxon>Eukaryota</taxon>
        <taxon>Fungi</taxon>
        <taxon>Dikarya</taxon>
        <taxon>Basidiomycota</taxon>
        <taxon>Agaricomycotina</taxon>
        <taxon>Agaricomycetes</taxon>
        <taxon>Agaricomycetidae</taxon>
        <taxon>Agaricales</taxon>
        <taxon>Marasmiineae</taxon>
        <taxon>Omphalotaceae</taxon>
        <taxon>Lentinula</taxon>
    </lineage>
</organism>
<keyword evidence="1" id="KW-0812">Transmembrane</keyword>
<keyword evidence="1" id="KW-1133">Transmembrane helix</keyword>
<dbReference type="PANTHER" id="PTHR35043">
    <property type="entry name" value="TRANSCRIPTION FACTOR DOMAIN-CONTAINING PROTEIN"/>
    <property type="match status" value="1"/>
</dbReference>
<dbReference type="PANTHER" id="PTHR35043:SF7">
    <property type="entry name" value="TRANSCRIPTION FACTOR DOMAIN-CONTAINING PROTEIN"/>
    <property type="match status" value="1"/>
</dbReference>
<dbReference type="AlphaFoldDB" id="A0AA38PHG8"/>
<keyword evidence="3" id="KW-1185">Reference proteome</keyword>
<comment type="caution">
    <text evidence="2">The sequence shown here is derived from an EMBL/GenBank/DDBJ whole genome shotgun (WGS) entry which is preliminary data.</text>
</comment>
<accession>A0AA38PHG8</accession>
<dbReference type="Proteomes" id="UP001163846">
    <property type="component" value="Unassembled WGS sequence"/>
</dbReference>
<feature type="transmembrane region" description="Helical" evidence="1">
    <location>
        <begin position="403"/>
        <end position="423"/>
    </location>
</feature>
<feature type="transmembrane region" description="Helical" evidence="1">
    <location>
        <begin position="443"/>
        <end position="468"/>
    </location>
</feature>
<evidence type="ECO:0000313" key="3">
    <source>
        <dbReference type="Proteomes" id="UP001163846"/>
    </source>
</evidence>
<feature type="transmembrane region" description="Helical" evidence="1">
    <location>
        <begin position="67"/>
        <end position="85"/>
    </location>
</feature>
<name>A0AA38PHG8_9AGAR</name>
<evidence type="ECO:0000313" key="2">
    <source>
        <dbReference type="EMBL" id="KAJ3842816.1"/>
    </source>
</evidence>
<gene>
    <name evidence="2" type="ORF">F5878DRAFT_529070</name>
</gene>
<dbReference type="EMBL" id="MU805993">
    <property type="protein sequence ID" value="KAJ3842816.1"/>
    <property type="molecule type" value="Genomic_DNA"/>
</dbReference>
<proteinExistence type="predicted"/>
<sequence>MPPLTSTNFVDTANSLSCNASGSSRSIFGILWTCLTVLFTCTWVAVHPNIPGSNQNRSKWSSRKKRMGFMGLTLITPEATLWIAVRQWLAARALVKRYRNKGWTMTHAHFALMGGFTVRLPQDDELVSVLPLLSQPIDPNIYRHNNFPEDFDIVKHIGDIDEDEIEDRSHSDAYAKIIALVQTSWLIIVLIARWVERLPFTELEVMAVAFATINIMTYIFWFKKPLEVQYPMLVRPDNCINGGSEPAEGLITDVAAISASPEPVECIRTPSAGEPVHRRPRTGVLGALLNQWKAIFGAEFSETHPLLSFVFFPLFFIFLPIQVIFTYFLGLTRFEDASSEEVLHEYKTGEDKLEKLEHLLKGSNFKYRIYQISISLPCGIAAIFGLIHWIAWLSPFPTRAEEMMWRISSIVVTFIPIHVELAYKAYTEREAILLKGPNVLKYIFASVWYVGSLVYILARCILIVQAFLTLRDLPCGVLQDIQWPNYLPHVL</sequence>